<evidence type="ECO:0000259" key="2">
    <source>
        <dbReference type="Pfam" id="PF14661"/>
    </source>
</evidence>
<dbReference type="PANTHER" id="PTHR16151">
    <property type="entry name" value="HAUS AUGMIN-LIKE COMPLEX SUBUNIT 6"/>
    <property type="match status" value="1"/>
</dbReference>
<keyword evidence="1" id="KW-0175">Coiled coil</keyword>
<feature type="coiled-coil region" evidence="1">
    <location>
        <begin position="182"/>
        <end position="254"/>
    </location>
</feature>
<organism evidence="3 4">
    <name type="scientific">Ignelater luminosus</name>
    <name type="common">Cucubano</name>
    <name type="synonym">Pyrophorus luminosus</name>
    <dbReference type="NCBI Taxonomy" id="2038154"/>
    <lineage>
        <taxon>Eukaryota</taxon>
        <taxon>Metazoa</taxon>
        <taxon>Ecdysozoa</taxon>
        <taxon>Arthropoda</taxon>
        <taxon>Hexapoda</taxon>
        <taxon>Insecta</taxon>
        <taxon>Pterygota</taxon>
        <taxon>Neoptera</taxon>
        <taxon>Endopterygota</taxon>
        <taxon>Coleoptera</taxon>
        <taxon>Polyphaga</taxon>
        <taxon>Elateriformia</taxon>
        <taxon>Elateroidea</taxon>
        <taxon>Elateridae</taxon>
        <taxon>Agrypninae</taxon>
        <taxon>Pyrophorini</taxon>
        <taxon>Ignelater</taxon>
    </lineage>
</organism>
<evidence type="ECO:0000313" key="4">
    <source>
        <dbReference type="Proteomes" id="UP000801492"/>
    </source>
</evidence>
<dbReference type="GO" id="GO:0008017">
    <property type="term" value="F:microtubule binding"/>
    <property type="evidence" value="ECO:0007669"/>
    <property type="project" value="TreeGrafter"/>
</dbReference>
<dbReference type="OrthoDB" id="5575722at2759"/>
<dbReference type="EMBL" id="VTPC01083319">
    <property type="protein sequence ID" value="KAF2887479.1"/>
    <property type="molecule type" value="Genomic_DNA"/>
</dbReference>
<feature type="domain" description="HAUS augmin-like complex subunit 6 N-terminal" evidence="2">
    <location>
        <begin position="17"/>
        <end position="239"/>
    </location>
</feature>
<evidence type="ECO:0000256" key="1">
    <source>
        <dbReference type="SAM" id="Coils"/>
    </source>
</evidence>
<dbReference type="InterPro" id="IPR026797">
    <property type="entry name" value="HAUS_6"/>
</dbReference>
<dbReference type="GO" id="GO:0070652">
    <property type="term" value="C:HAUS complex"/>
    <property type="evidence" value="ECO:0007669"/>
    <property type="project" value="InterPro"/>
</dbReference>
<dbReference type="Proteomes" id="UP000801492">
    <property type="component" value="Unassembled WGS sequence"/>
</dbReference>
<dbReference type="Pfam" id="PF14661">
    <property type="entry name" value="HAUS6_N"/>
    <property type="match status" value="1"/>
</dbReference>
<proteinExistence type="predicted"/>
<name>A0A8K0CJF5_IGNLU</name>
<comment type="caution">
    <text evidence="3">The sequence shown here is derived from an EMBL/GenBank/DDBJ whole genome shotgun (WGS) entry which is preliminary data.</text>
</comment>
<dbReference type="InterPro" id="IPR028163">
    <property type="entry name" value="HAUS_6_N"/>
</dbReference>
<dbReference type="GO" id="GO:1990498">
    <property type="term" value="C:mitotic spindle microtubule"/>
    <property type="evidence" value="ECO:0007669"/>
    <property type="project" value="TreeGrafter"/>
</dbReference>
<accession>A0A8K0CJF5</accession>
<keyword evidence="4" id="KW-1185">Reference proteome</keyword>
<dbReference type="AlphaFoldDB" id="A0A8K0CJF5"/>
<sequence>MALRAQKELEQKLHEEFYKNVHTLTLIHPSSKEFNNVFKKDMFVKNNKVGFHQVVYYLLGILDSAKLRQKVPTWPPHDIRSENQFRNEVMKYINELNTIYVDANIPQIATSHLISPGGFKFVKFMFKLSQLVLHEVIKCRPHMTAGLLLPIKPSKQEVVTTENIRNLRAVTNKINTGTEQLKQDLDRQFNEAKVEAADIIDKQQETTQRIKQLHQKLHSLKKENGDNFTSPQDEENIKLALKTKLSNLEELKNDFDKCKSLMSYLENGQATLDYNKDLKLPLDVSHIVRFDGEDLDLCSLLDAYNVLIDRKRLEIKPLNEADVIKQTERFAALNDQFSFLIQDMEKLHSDLINFHGKLQNESMDNTINRNRKIFQPLQLGSLIENDTDSNSAVLAVPLPLSPSTSKDNIVFDDCKTSSPL</sequence>
<dbReference type="PANTHER" id="PTHR16151:SF2">
    <property type="entry name" value="HAUS AUGMIN-LIKE COMPLEX SUBUNIT 6"/>
    <property type="match status" value="1"/>
</dbReference>
<reference evidence="3" key="1">
    <citation type="submission" date="2019-08" db="EMBL/GenBank/DDBJ databases">
        <title>The genome of the North American firefly Photinus pyralis.</title>
        <authorList>
            <consortium name="Photinus pyralis genome working group"/>
            <person name="Fallon T.R."/>
            <person name="Sander Lower S.E."/>
            <person name="Weng J.-K."/>
        </authorList>
    </citation>
    <scope>NUCLEOTIDE SEQUENCE</scope>
    <source>
        <strain evidence="3">TRF0915ILg1</strain>
        <tissue evidence="3">Whole body</tissue>
    </source>
</reference>
<dbReference type="GO" id="GO:0051225">
    <property type="term" value="P:spindle assembly"/>
    <property type="evidence" value="ECO:0007669"/>
    <property type="project" value="InterPro"/>
</dbReference>
<gene>
    <name evidence="3" type="ORF">ILUMI_18695</name>
</gene>
<evidence type="ECO:0000313" key="3">
    <source>
        <dbReference type="EMBL" id="KAF2887479.1"/>
    </source>
</evidence>
<protein>
    <recommendedName>
        <fullName evidence="2">HAUS augmin-like complex subunit 6 N-terminal domain-containing protein</fullName>
    </recommendedName>
</protein>